<gene>
    <name evidence="1" type="ORF">BV25DRAFT_1824697</name>
</gene>
<name>A0ACB8T342_9AGAM</name>
<keyword evidence="2" id="KW-1185">Reference proteome</keyword>
<protein>
    <submittedName>
        <fullName evidence="1">Uncharacterized protein</fullName>
    </submittedName>
</protein>
<comment type="caution">
    <text evidence="1">The sequence shown here is derived from an EMBL/GenBank/DDBJ whole genome shotgun (WGS) entry which is preliminary data.</text>
</comment>
<accession>A0ACB8T342</accession>
<evidence type="ECO:0000313" key="2">
    <source>
        <dbReference type="Proteomes" id="UP000814140"/>
    </source>
</evidence>
<reference evidence="1" key="1">
    <citation type="submission" date="2021-03" db="EMBL/GenBank/DDBJ databases">
        <authorList>
            <consortium name="DOE Joint Genome Institute"/>
            <person name="Ahrendt S."/>
            <person name="Looney B.P."/>
            <person name="Miyauchi S."/>
            <person name="Morin E."/>
            <person name="Drula E."/>
            <person name="Courty P.E."/>
            <person name="Chicoki N."/>
            <person name="Fauchery L."/>
            <person name="Kohler A."/>
            <person name="Kuo A."/>
            <person name="Labutti K."/>
            <person name="Pangilinan J."/>
            <person name="Lipzen A."/>
            <person name="Riley R."/>
            <person name="Andreopoulos W."/>
            <person name="He G."/>
            <person name="Johnson J."/>
            <person name="Barry K.W."/>
            <person name="Grigoriev I.V."/>
            <person name="Nagy L."/>
            <person name="Hibbett D."/>
            <person name="Henrissat B."/>
            <person name="Matheny P.B."/>
            <person name="Labbe J."/>
            <person name="Martin F."/>
        </authorList>
    </citation>
    <scope>NUCLEOTIDE SEQUENCE</scope>
    <source>
        <strain evidence="1">HHB10654</strain>
    </source>
</reference>
<proteinExistence type="predicted"/>
<sequence length="241" mass="26271">MSRNGSRRATLLGPGYVQRCAEARERHGNARGSPIAKRSAGVRCSRPGRRVLTPRISIAGKWLASHARVDAGIARPALGQPQLCSMRDARWAVLGSQGRPPASPLTGCACARARASHVNYLSIYRARLLFLRARGPRRAWGAETPLLAGHPSTPSLRSAFSRPVNARAAFLSHCLLPLRDRMRRCCVLTYIRIPSCGCGRSMAPVHRVLPAPRDRRPAAPPPRRNSNPVSVVRSPHTVSLL</sequence>
<reference evidence="1" key="2">
    <citation type="journal article" date="2022" name="New Phytol.">
        <title>Evolutionary transition to the ectomycorrhizal habit in the genomes of a hyperdiverse lineage of mushroom-forming fungi.</title>
        <authorList>
            <person name="Looney B."/>
            <person name="Miyauchi S."/>
            <person name="Morin E."/>
            <person name="Drula E."/>
            <person name="Courty P.E."/>
            <person name="Kohler A."/>
            <person name="Kuo A."/>
            <person name="LaButti K."/>
            <person name="Pangilinan J."/>
            <person name="Lipzen A."/>
            <person name="Riley R."/>
            <person name="Andreopoulos W."/>
            <person name="He G."/>
            <person name="Johnson J."/>
            <person name="Nolan M."/>
            <person name="Tritt A."/>
            <person name="Barry K.W."/>
            <person name="Grigoriev I.V."/>
            <person name="Nagy L.G."/>
            <person name="Hibbett D."/>
            <person name="Henrissat B."/>
            <person name="Matheny P.B."/>
            <person name="Labbe J."/>
            <person name="Martin F.M."/>
        </authorList>
    </citation>
    <scope>NUCLEOTIDE SEQUENCE</scope>
    <source>
        <strain evidence="1">HHB10654</strain>
    </source>
</reference>
<dbReference type="EMBL" id="MU277204">
    <property type="protein sequence ID" value="KAI0063140.1"/>
    <property type="molecule type" value="Genomic_DNA"/>
</dbReference>
<organism evidence="1 2">
    <name type="scientific">Artomyces pyxidatus</name>
    <dbReference type="NCBI Taxonomy" id="48021"/>
    <lineage>
        <taxon>Eukaryota</taxon>
        <taxon>Fungi</taxon>
        <taxon>Dikarya</taxon>
        <taxon>Basidiomycota</taxon>
        <taxon>Agaricomycotina</taxon>
        <taxon>Agaricomycetes</taxon>
        <taxon>Russulales</taxon>
        <taxon>Auriscalpiaceae</taxon>
        <taxon>Artomyces</taxon>
    </lineage>
</organism>
<dbReference type="Proteomes" id="UP000814140">
    <property type="component" value="Unassembled WGS sequence"/>
</dbReference>
<evidence type="ECO:0000313" key="1">
    <source>
        <dbReference type="EMBL" id="KAI0063140.1"/>
    </source>
</evidence>